<organism evidence="2 3">
    <name type="scientific">Bifidobacterium pseudolongum PV8-2</name>
    <dbReference type="NCBI Taxonomy" id="1447715"/>
    <lineage>
        <taxon>Bacteria</taxon>
        <taxon>Bacillati</taxon>
        <taxon>Actinomycetota</taxon>
        <taxon>Actinomycetes</taxon>
        <taxon>Bifidobacteriales</taxon>
        <taxon>Bifidobacteriaceae</taxon>
        <taxon>Bifidobacterium</taxon>
    </lineage>
</organism>
<accession>A0A0A7IAM3</accession>
<gene>
    <name evidence="2" type="ORF">AH67_06750</name>
</gene>
<dbReference type="HOGENOM" id="CLU_1623931_0_0_11"/>
<evidence type="ECO:0000313" key="2">
    <source>
        <dbReference type="EMBL" id="AIZ17081.1"/>
    </source>
</evidence>
<proteinExistence type="predicted"/>
<feature type="transmembrane region" description="Helical" evidence="1">
    <location>
        <begin position="114"/>
        <end position="136"/>
    </location>
</feature>
<reference evidence="2 3" key="1">
    <citation type="journal article" date="2015" name="Genome Announc.">
        <title>Bifidobacterium pseudolongum Strain PV8-2, Isolated from a Stool Sample of an Anemic Kenyan Infant.</title>
        <authorList>
            <person name="Vazquez-Gutierrez P."/>
            <person name="Lacroix C."/>
            <person name="Chassard C."/>
            <person name="Klumpp J."/>
            <person name="Stevens M.J."/>
            <person name="Jans C."/>
        </authorList>
    </citation>
    <scope>NUCLEOTIDE SEQUENCE [LARGE SCALE GENOMIC DNA]</scope>
    <source>
        <strain evidence="2 3">PV8-2</strain>
    </source>
</reference>
<dbReference type="RefSeq" id="WP_039172200.1">
    <property type="nucleotide sequence ID" value="NZ_CP007457.1"/>
</dbReference>
<keyword evidence="1" id="KW-0812">Transmembrane</keyword>
<keyword evidence="1" id="KW-1133">Transmembrane helix</keyword>
<keyword evidence="1" id="KW-0472">Membrane</keyword>
<protein>
    <submittedName>
        <fullName evidence="2">Uncharacterized protein</fullName>
    </submittedName>
</protein>
<feature type="transmembrane region" description="Helical" evidence="1">
    <location>
        <begin position="84"/>
        <end position="108"/>
    </location>
</feature>
<name>A0A0A7IAM3_9BIFI</name>
<dbReference type="EMBL" id="CP007457">
    <property type="protein sequence ID" value="AIZ17081.1"/>
    <property type="molecule type" value="Genomic_DNA"/>
</dbReference>
<evidence type="ECO:0000256" key="1">
    <source>
        <dbReference type="SAM" id="Phobius"/>
    </source>
</evidence>
<dbReference type="Proteomes" id="UP000030636">
    <property type="component" value="Chromosome"/>
</dbReference>
<sequence>MNNPLDVWPNAWKSLQQMIPGNSRHDEELHERISALEQQVTRLEQESQWRGIELDRRINELNTTVEHNAERDRHIHEWTLADKITALVLFVIAVGVLVPVFLTLFGVINPLGQPIKWVSFGLAAFAMVACAATVILRDRLPRTMDAIVLLVASVVLLICAWLV</sequence>
<feature type="transmembrane region" description="Helical" evidence="1">
    <location>
        <begin position="143"/>
        <end position="162"/>
    </location>
</feature>
<dbReference type="AlphaFoldDB" id="A0A0A7IAM3"/>
<dbReference type="OrthoDB" id="3232719at2"/>
<keyword evidence="3" id="KW-1185">Reference proteome</keyword>
<dbReference type="KEGG" id="bpsp:AH67_06750"/>
<dbReference type="InterPro" id="IPR006983">
    <property type="entry name" value="MbeD_MobD"/>
</dbReference>
<dbReference type="Pfam" id="PF04899">
    <property type="entry name" value="MbeD_MobD"/>
    <property type="match status" value="1"/>
</dbReference>
<evidence type="ECO:0000313" key="3">
    <source>
        <dbReference type="Proteomes" id="UP000030636"/>
    </source>
</evidence>